<proteinExistence type="inferred from homology"/>
<evidence type="ECO:0000256" key="3">
    <source>
        <dbReference type="ARBA" id="ARBA00023125"/>
    </source>
</evidence>
<evidence type="ECO:0000256" key="8">
    <source>
        <dbReference type="RuleBase" id="RU367155"/>
    </source>
</evidence>
<feature type="compositionally biased region" description="Basic and acidic residues" evidence="9">
    <location>
        <begin position="383"/>
        <end position="393"/>
    </location>
</feature>
<name>A0A8X8DIY2_POPTO</name>
<evidence type="ECO:0000313" key="11">
    <source>
        <dbReference type="Proteomes" id="UP000886885"/>
    </source>
</evidence>
<evidence type="ECO:0000256" key="7">
    <source>
        <dbReference type="ARBA" id="ARBA00025911"/>
    </source>
</evidence>
<feature type="compositionally biased region" description="Low complexity" evidence="9">
    <location>
        <begin position="47"/>
        <end position="59"/>
    </location>
</feature>
<comment type="subcellular location">
    <subcellularLocation>
        <location evidence="1 8">Nucleus</location>
    </subcellularLocation>
</comment>
<evidence type="ECO:0000256" key="2">
    <source>
        <dbReference type="ARBA" id="ARBA00023015"/>
    </source>
</evidence>
<comment type="caution">
    <text evidence="10">The sequence shown here is derived from an EMBL/GenBank/DDBJ whole genome shotgun (WGS) entry which is preliminary data.</text>
</comment>
<evidence type="ECO:0000256" key="6">
    <source>
        <dbReference type="ARBA" id="ARBA00023242"/>
    </source>
</evidence>
<evidence type="ECO:0000256" key="4">
    <source>
        <dbReference type="ARBA" id="ARBA00023159"/>
    </source>
</evidence>
<dbReference type="AlphaFoldDB" id="A0A8X8DIY2"/>
<dbReference type="GO" id="GO:0016602">
    <property type="term" value="C:CCAAT-binding factor complex"/>
    <property type="evidence" value="ECO:0007669"/>
    <property type="project" value="InterPro"/>
</dbReference>
<dbReference type="PROSITE" id="PS00686">
    <property type="entry name" value="NFYA_HAP2_1"/>
    <property type="match status" value="1"/>
</dbReference>
<evidence type="ECO:0000256" key="1">
    <source>
        <dbReference type="ARBA" id="ARBA00004123"/>
    </source>
</evidence>
<evidence type="ECO:0000256" key="5">
    <source>
        <dbReference type="ARBA" id="ARBA00023163"/>
    </source>
</evidence>
<dbReference type="PROSITE" id="PS51152">
    <property type="entry name" value="NFYA_HAP2_2"/>
    <property type="match status" value="1"/>
</dbReference>
<protein>
    <recommendedName>
        <fullName evidence="8">Nuclear transcription factor Y subunit</fullName>
    </recommendedName>
</protein>
<organism evidence="10 11">
    <name type="scientific">Populus tomentosa</name>
    <name type="common">Chinese white poplar</name>
    <dbReference type="NCBI Taxonomy" id="118781"/>
    <lineage>
        <taxon>Eukaryota</taxon>
        <taxon>Viridiplantae</taxon>
        <taxon>Streptophyta</taxon>
        <taxon>Embryophyta</taxon>
        <taxon>Tracheophyta</taxon>
        <taxon>Spermatophyta</taxon>
        <taxon>Magnoliopsida</taxon>
        <taxon>eudicotyledons</taxon>
        <taxon>Gunneridae</taxon>
        <taxon>Pentapetalae</taxon>
        <taxon>rosids</taxon>
        <taxon>fabids</taxon>
        <taxon>Malpighiales</taxon>
        <taxon>Salicaceae</taxon>
        <taxon>Saliceae</taxon>
        <taxon>Populus</taxon>
    </lineage>
</organism>
<keyword evidence="4" id="KW-0010">Activator</keyword>
<feature type="region of interest" description="Disordered" evidence="9">
    <location>
        <begin position="42"/>
        <end position="84"/>
    </location>
</feature>
<comment type="similarity">
    <text evidence="8">Belongs to the NFYA/HAP2 subunit family.</text>
</comment>
<dbReference type="SMART" id="SM00521">
    <property type="entry name" value="CBF"/>
    <property type="match status" value="1"/>
</dbReference>
<feature type="compositionally biased region" description="Low complexity" evidence="9">
    <location>
        <begin position="311"/>
        <end position="332"/>
    </location>
</feature>
<feature type="region of interest" description="Disordered" evidence="9">
    <location>
        <begin position="377"/>
        <end position="414"/>
    </location>
</feature>
<keyword evidence="6 8" id="KW-0539">Nucleus</keyword>
<keyword evidence="11" id="KW-1185">Reference proteome</keyword>
<dbReference type="InterPro" id="IPR018362">
    <property type="entry name" value="CCAAT-binding_factor_CS"/>
</dbReference>
<reference evidence="10" key="1">
    <citation type="journal article" date="2020" name="bioRxiv">
        <title>Hybrid origin of Populus tomentosa Carr. identified through genome sequencing and phylogenomic analysis.</title>
        <authorList>
            <person name="An X."/>
            <person name="Gao K."/>
            <person name="Chen Z."/>
            <person name="Li J."/>
            <person name="Yang X."/>
            <person name="Yang X."/>
            <person name="Zhou J."/>
            <person name="Guo T."/>
            <person name="Zhao T."/>
            <person name="Huang S."/>
            <person name="Miao D."/>
            <person name="Khan W.U."/>
            <person name="Rao P."/>
            <person name="Ye M."/>
            <person name="Lei B."/>
            <person name="Liao W."/>
            <person name="Wang J."/>
            <person name="Ji L."/>
            <person name="Li Y."/>
            <person name="Guo B."/>
            <person name="Mustafa N.S."/>
            <person name="Li S."/>
            <person name="Yun Q."/>
            <person name="Keller S.R."/>
            <person name="Mao J."/>
            <person name="Zhang R."/>
            <person name="Strauss S.H."/>
        </authorList>
    </citation>
    <scope>NUCLEOTIDE SEQUENCE</scope>
    <source>
        <strain evidence="10">GM15</strain>
        <tissue evidence="10">Leaf</tissue>
    </source>
</reference>
<feature type="compositionally biased region" description="Basic and acidic residues" evidence="9">
    <location>
        <begin position="271"/>
        <end position="287"/>
    </location>
</feature>
<comment type="function">
    <text evidence="8">Component of the sequence-specific heterotrimeric transcription factor (NF-Y) which specifically recognizes a 5'-CCAAT-3' box motif found in the promoters of its target genes.</text>
</comment>
<dbReference type="GO" id="GO:0003700">
    <property type="term" value="F:DNA-binding transcription factor activity"/>
    <property type="evidence" value="ECO:0007669"/>
    <property type="project" value="UniProtKB-UniRule"/>
</dbReference>
<sequence length="414" mass="45704">MRSKPENTNGLDADLKDIQEYTVNSEPWWRNIGYSSIPPAMTGGNASNLNSSEGHNGSESNDDQSLSSGTLNEEDADANKDSQATASSQLGAANYFVQSISTDTKHDLNICSIGHRCGILVQCYSDSFSLILTGNGLHYQNLQSVVSSMTRTHDGLSQSPQFELVSHSIVSSCSFHMKSLLFFELVVTDSYACASNPYQDAYYSGMMAYGHQPLGYPHFVGMPRARMLLPLEVAQEAVYVNAKQYPGIIRRRQQRAKAEVEKKLIKSRKPYLHESRHQHAVRRERSSGGRFAKKSGDDASKNTSERKLNGSGPLRASHSGSSSGSEPFSSDPVETLKSSDAQKEARASQVHDTFEAFGYANRNGHYQNHHGLQSSTYGLYLGENKDGDRSRENEDLDYPGRQLRKQAKTSSAHQ</sequence>
<dbReference type="PANTHER" id="PTHR12632">
    <property type="entry name" value="TRANSCRIPTION FACTOR NF-Y ALPHA-RELATED"/>
    <property type="match status" value="1"/>
</dbReference>
<dbReference type="EMBL" id="JAAWWB010000001">
    <property type="protein sequence ID" value="KAG6792839.1"/>
    <property type="molecule type" value="Genomic_DNA"/>
</dbReference>
<feature type="compositionally biased region" description="Basic and acidic residues" evidence="9">
    <location>
        <begin position="294"/>
        <end position="308"/>
    </location>
</feature>
<evidence type="ECO:0000256" key="9">
    <source>
        <dbReference type="SAM" id="MobiDB-lite"/>
    </source>
</evidence>
<feature type="region of interest" description="Disordered" evidence="9">
    <location>
        <begin position="267"/>
        <end position="349"/>
    </location>
</feature>
<dbReference type="OrthoDB" id="1097733at2759"/>
<keyword evidence="3 8" id="KW-0238">DNA-binding</keyword>
<dbReference type="Proteomes" id="UP000886885">
    <property type="component" value="Chromosome 1A"/>
</dbReference>
<dbReference type="InterPro" id="IPR001289">
    <property type="entry name" value="NFYA"/>
</dbReference>
<keyword evidence="5 8" id="KW-0804">Transcription</keyword>
<gene>
    <name evidence="10" type="ORF">POTOM_001998</name>
</gene>
<keyword evidence="2 8" id="KW-0805">Transcription regulation</keyword>
<dbReference type="Pfam" id="PF02045">
    <property type="entry name" value="CBFB_NFYA"/>
    <property type="match status" value="1"/>
</dbReference>
<accession>A0A8X8DIY2</accession>
<comment type="subunit">
    <text evidence="7">Heterotrimeric transcription factor composed of three components, NF-YA, NF-YB and NF-YC. NF-YB and NF-YC must interact and dimerize for NF-YA association and DNA binding.</text>
</comment>
<evidence type="ECO:0000313" key="10">
    <source>
        <dbReference type="EMBL" id="KAG6792839.1"/>
    </source>
</evidence>
<dbReference type="GO" id="GO:0003677">
    <property type="term" value="F:DNA binding"/>
    <property type="evidence" value="ECO:0007669"/>
    <property type="project" value="UniProtKB-KW"/>
</dbReference>